<feature type="compositionally biased region" description="Low complexity" evidence="1">
    <location>
        <begin position="68"/>
        <end position="89"/>
    </location>
</feature>
<protein>
    <submittedName>
        <fullName evidence="2">Uncharacterized protein</fullName>
    </submittedName>
</protein>
<reference evidence="2 3" key="1">
    <citation type="journal article" date="2012" name="Science">
        <title>The Paleozoic origin of enzymatic lignin decomposition reconstructed from 31 fungal genomes.</title>
        <authorList>
            <person name="Floudas D."/>
            <person name="Binder M."/>
            <person name="Riley R."/>
            <person name="Barry K."/>
            <person name="Blanchette R.A."/>
            <person name="Henrissat B."/>
            <person name="Martinez A.T."/>
            <person name="Otillar R."/>
            <person name="Spatafora J.W."/>
            <person name="Yadav J.S."/>
            <person name="Aerts A."/>
            <person name="Benoit I."/>
            <person name="Boyd A."/>
            <person name="Carlson A."/>
            <person name="Copeland A."/>
            <person name="Coutinho P.M."/>
            <person name="de Vries R.P."/>
            <person name="Ferreira P."/>
            <person name="Findley K."/>
            <person name="Foster B."/>
            <person name="Gaskell J."/>
            <person name="Glotzer D."/>
            <person name="Gorecki P."/>
            <person name="Heitman J."/>
            <person name="Hesse C."/>
            <person name="Hori C."/>
            <person name="Igarashi K."/>
            <person name="Jurgens J.A."/>
            <person name="Kallen N."/>
            <person name="Kersten P."/>
            <person name="Kohler A."/>
            <person name="Kuees U."/>
            <person name="Kumar T.K.A."/>
            <person name="Kuo A."/>
            <person name="LaButti K."/>
            <person name="Larrondo L.F."/>
            <person name="Lindquist E."/>
            <person name="Ling A."/>
            <person name="Lombard V."/>
            <person name="Lucas S."/>
            <person name="Lundell T."/>
            <person name="Martin R."/>
            <person name="McLaughlin D.J."/>
            <person name="Morgenstern I."/>
            <person name="Morin E."/>
            <person name="Murat C."/>
            <person name="Nagy L.G."/>
            <person name="Nolan M."/>
            <person name="Ohm R.A."/>
            <person name="Patyshakuliyeva A."/>
            <person name="Rokas A."/>
            <person name="Ruiz-Duenas F.J."/>
            <person name="Sabat G."/>
            <person name="Salamov A."/>
            <person name="Samejima M."/>
            <person name="Schmutz J."/>
            <person name="Slot J.C."/>
            <person name="St John F."/>
            <person name="Stenlid J."/>
            <person name="Sun H."/>
            <person name="Sun S."/>
            <person name="Syed K."/>
            <person name="Tsang A."/>
            <person name="Wiebenga A."/>
            <person name="Young D."/>
            <person name="Pisabarro A."/>
            <person name="Eastwood D.C."/>
            <person name="Martin F."/>
            <person name="Cullen D."/>
            <person name="Grigoriev I.V."/>
            <person name="Hibbett D.S."/>
        </authorList>
    </citation>
    <scope>NUCLEOTIDE SEQUENCE [LARGE SCALE GENOMIC DNA]</scope>
    <source>
        <strain evidence="2 3">MD-104</strain>
    </source>
</reference>
<accession>A0A2H3J2V2</accession>
<feature type="region of interest" description="Disordered" evidence="1">
    <location>
        <begin position="108"/>
        <end position="127"/>
    </location>
</feature>
<feature type="compositionally biased region" description="Polar residues" evidence="1">
    <location>
        <begin position="90"/>
        <end position="101"/>
    </location>
</feature>
<name>A0A2H3J2V2_WOLCO</name>
<dbReference type="Proteomes" id="UP000218811">
    <property type="component" value="Unassembled WGS sequence"/>
</dbReference>
<keyword evidence="3" id="KW-1185">Reference proteome</keyword>
<organism evidence="2 3">
    <name type="scientific">Wolfiporia cocos (strain MD-104)</name>
    <name type="common">Brown rot fungus</name>
    <dbReference type="NCBI Taxonomy" id="742152"/>
    <lineage>
        <taxon>Eukaryota</taxon>
        <taxon>Fungi</taxon>
        <taxon>Dikarya</taxon>
        <taxon>Basidiomycota</taxon>
        <taxon>Agaricomycotina</taxon>
        <taxon>Agaricomycetes</taxon>
        <taxon>Polyporales</taxon>
        <taxon>Phaeolaceae</taxon>
        <taxon>Wolfiporia</taxon>
    </lineage>
</organism>
<gene>
    <name evidence="2" type="ORF">WOLCODRAFT_20612</name>
</gene>
<dbReference type="AlphaFoldDB" id="A0A2H3J2V2"/>
<evidence type="ECO:0000313" key="2">
    <source>
        <dbReference type="EMBL" id="PCH36562.1"/>
    </source>
</evidence>
<evidence type="ECO:0000313" key="3">
    <source>
        <dbReference type="Proteomes" id="UP000218811"/>
    </source>
</evidence>
<feature type="region of interest" description="Disordered" evidence="1">
    <location>
        <begin position="68"/>
        <end position="101"/>
    </location>
</feature>
<sequence>METHPIPYVLDTPNPAVRSSSNGRDMLLVLFPSMPMNVSFIIAVPPFPPFQGNVFTVDAVLATEVAPPSAQPSSSISSHTIGTTTITPSNVSSGASASHQSTTAFVMPHDPEHNIAGSHMSDGKNRRHGKEADGIWPFYKLSDTRSCVYCLFVLYSFITQELCS</sequence>
<dbReference type="EMBL" id="KB467887">
    <property type="protein sequence ID" value="PCH36562.1"/>
    <property type="molecule type" value="Genomic_DNA"/>
</dbReference>
<proteinExistence type="predicted"/>
<evidence type="ECO:0000256" key="1">
    <source>
        <dbReference type="SAM" id="MobiDB-lite"/>
    </source>
</evidence>